<dbReference type="SUPFAM" id="SSF55874">
    <property type="entry name" value="ATPase domain of HSP90 chaperone/DNA topoisomerase II/histidine kinase"/>
    <property type="match status" value="1"/>
</dbReference>
<name>A0A1V9VC76_9BACT</name>
<sequence>MKDEIISRVFEPYFTTKHKSQGTGIGLYMSKILVDNNLKGTIFVENYKFLYNNIDYKGAKFNILLPINLDKK</sequence>
<organism evidence="2 3">
    <name type="scientific">Aliarcobacter cryaerophilus</name>
    <dbReference type="NCBI Taxonomy" id="28198"/>
    <lineage>
        <taxon>Bacteria</taxon>
        <taxon>Pseudomonadati</taxon>
        <taxon>Campylobacterota</taxon>
        <taxon>Epsilonproteobacteria</taxon>
        <taxon>Campylobacterales</taxon>
        <taxon>Arcobacteraceae</taxon>
        <taxon>Aliarcobacter</taxon>
    </lineage>
</organism>
<dbReference type="Gene3D" id="3.30.565.10">
    <property type="entry name" value="Histidine kinase-like ATPase, C-terminal domain"/>
    <property type="match status" value="1"/>
</dbReference>
<dbReference type="InterPro" id="IPR003594">
    <property type="entry name" value="HATPase_dom"/>
</dbReference>
<dbReference type="EMBL" id="LNTC01000049">
    <property type="protein sequence ID" value="OQR41533.1"/>
    <property type="molecule type" value="Genomic_DNA"/>
</dbReference>
<gene>
    <name evidence="2" type="ORF">AS859_05205</name>
</gene>
<dbReference type="AlphaFoldDB" id="A0A1V9VC76"/>
<evidence type="ECO:0000313" key="3">
    <source>
        <dbReference type="Proteomes" id="UP000192599"/>
    </source>
</evidence>
<protein>
    <recommendedName>
        <fullName evidence="1">Histidine kinase/HSP90-like ATPase domain-containing protein</fullName>
    </recommendedName>
</protein>
<dbReference type="Proteomes" id="UP000192599">
    <property type="component" value="Unassembled WGS sequence"/>
</dbReference>
<evidence type="ECO:0000313" key="2">
    <source>
        <dbReference type="EMBL" id="OQR41533.1"/>
    </source>
</evidence>
<proteinExistence type="predicted"/>
<evidence type="ECO:0000259" key="1">
    <source>
        <dbReference type="Pfam" id="PF02518"/>
    </source>
</evidence>
<dbReference type="Pfam" id="PF02518">
    <property type="entry name" value="HATPase_c"/>
    <property type="match status" value="1"/>
</dbReference>
<dbReference type="InterPro" id="IPR036890">
    <property type="entry name" value="HATPase_C_sf"/>
</dbReference>
<comment type="caution">
    <text evidence="2">The sequence shown here is derived from an EMBL/GenBank/DDBJ whole genome shotgun (WGS) entry which is preliminary data.</text>
</comment>
<accession>A0A1V9VC76</accession>
<feature type="domain" description="Histidine kinase/HSP90-like ATPase" evidence="1">
    <location>
        <begin position="1"/>
        <end position="67"/>
    </location>
</feature>
<reference evidence="2 3" key="1">
    <citation type="submission" date="2017-04" db="EMBL/GenBank/DDBJ databases">
        <title>Accumulation and expression of multiple antibiotic resistance genes in Arcobacter cryaerophilus that thrives in sewage.</title>
        <authorList>
            <person name="Millar J.A."/>
            <person name="Raghavan R."/>
        </authorList>
    </citation>
    <scope>NUCLEOTIDE SEQUENCE [LARGE SCALE GENOMIC DNA]</scope>
    <source>
        <strain evidence="2 3">AZT-1</strain>
    </source>
</reference>